<evidence type="ECO:0000313" key="10">
    <source>
        <dbReference type="EMBL" id="GAA2214230.1"/>
    </source>
</evidence>
<evidence type="ECO:0000256" key="5">
    <source>
        <dbReference type="ARBA" id="ARBA00022692"/>
    </source>
</evidence>
<keyword evidence="7 9" id="KW-0472">Membrane</keyword>
<dbReference type="PANTHER" id="PTHR32196:SF21">
    <property type="entry name" value="ABC TRANSPORTER PERMEASE PROTEIN YPHD-RELATED"/>
    <property type="match status" value="1"/>
</dbReference>
<feature type="transmembrane region" description="Helical" evidence="9">
    <location>
        <begin position="126"/>
        <end position="151"/>
    </location>
</feature>
<evidence type="ECO:0000256" key="8">
    <source>
        <dbReference type="SAM" id="MobiDB-lite"/>
    </source>
</evidence>
<dbReference type="PANTHER" id="PTHR32196">
    <property type="entry name" value="ABC TRANSPORTER PERMEASE PROTEIN YPHD-RELATED-RELATED"/>
    <property type="match status" value="1"/>
</dbReference>
<organism evidence="10 11">
    <name type="scientific">Nonomuraea monospora</name>
    <dbReference type="NCBI Taxonomy" id="568818"/>
    <lineage>
        <taxon>Bacteria</taxon>
        <taxon>Bacillati</taxon>
        <taxon>Actinomycetota</taxon>
        <taxon>Actinomycetes</taxon>
        <taxon>Streptosporangiales</taxon>
        <taxon>Streptosporangiaceae</taxon>
        <taxon>Nonomuraea</taxon>
    </lineage>
</organism>
<feature type="transmembrane region" description="Helical" evidence="9">
    <location>
        <begin position="237"/>
        <end position="260"/>
    </location>
</feature>
<feature type="transmembrane region" description="Helical" evidence="9">
    <location>
        <begin position="193"/>
        <end position="212"/>
    </location>
</feature>
<evidence type="ECO:0000313" key="11">
    <source>
        <dbReference type="Proteomes" id="UP001499843"/>
    </source>
</evidence>
<proteinExistence type="predicted"/>
<evidence type="ECO:0000256" key="7">
    <source>
        <dbReference type="ARBA" id="ARBA00023136"/>
    </source>
</evidence>
<feature type="transmembrane region" description="Helical" evidence="9">
    <location>
        <begin position="72"/>
        <end position="92"/>
    </location>
</feature>
<keyword evidence="2" id="KW-0813">Transport</keyword>
<feature type="region of interest" description="Disordered" evidence="8">
    <location>
        <begin position="1"/>
        <end position="27"/>
    </location>
</feature>
<protein>
    <submittedName>
        <fullName evidence="10">ABC transporter permease</fullName>
    </submittedName>
</protein>
<keyword evidence="5 9" id="KW-0812">Transmembrane</keyword>
<dbReference type="InterPro" id="IPR001851">
    <property type="entry name" value="ABC_transp_permease"/>
</dbReference>
<feature type="compositionally biased region" description="Low complexity" evidence="8">
    <location>
        <begin position="10"/>
        <end position="27"/>
    </location>
</feature>
<evidence type="ECO:0000256" key="3">
    <source>
        <dbReference type="ARBA" id="ARBA00022475"/>
    </source>
</evidence>
<keyword evidence="11" id="KW-1185">Reference proteome</keyword>
<keyword evidence="3" id="KW-1003">Cell membrane</keyword>
<evidence type="ECO:0000256" key="4">
    <source>
        <dbReference type="ARBA" id="ARBA00022519"/>
    </source>
</evidence>
<comment type="caution">
    <text evidence="10">The sequence shown here is derived from an EMBL/GenBank/DDBJ whole genome shotgun (WGS) entry which is preliminary data.</text>
</comment>
<keyword evidence="6 9" id="KW-1133">Transmembrane helix</keyword>
<name>A0ABN3CXT8_9ACTN</name>
<reference evidence="10 11" key="1">
    <citation type="journal article" date="2019" name="Int. J. Syst. Evol. Microbiol.">
        <title>The Global Catalogue of Microorganisms (GCM) 10K type strain sequencing project: providing services to taxonomists for standard genome sequencing and annotation.</title>
        <authorList>
            <consortium name="The Broad Institute Genomics Platform"/>
            <consortium name="The Broad Institute Genome Sequencing Center for Infectious Disease"/>
            <person name="Wu L."/>
            <person name="Ma J."/>
        </authorList>
    </citation>
    <scope>NUCLEOTIDE SEQUENCE [LARGE SCALE GENOMIC DNA]</scope>
    <source>
        <strain evidence="10 11">JCM 16114</strain>
    </source>
</reference>
<evidence type="ECO:0000256" key="9">
    <source>
        <dbReference type="SAM" id="Phobius"/>
    </source>
</evidence>
<keyword evidence="4" id="KW-0997">Cell inner membrane</keyword>
<feature type="transmembrane region" description="Helical" evidence="9">
    <location>
        <begin position="44"/>
        <end position="65"/>
    </location>
</feature>
<dbReference type="Pfam" id="PF02653">
    <property type="entry name" value="BPD_transp_2"/>
    <property type="match status" value="1"/>
</dbReference>
<comment type="subcellular location">
    <subcellularLocation>
        <location evidence="1">Cell membrane</location>
        <topology evidence="1">Multi-pass membrane protein</topology>
    </subcellularLocation>
</comment>
<gene>
    <name evidence="10" type="ORF">GCM10009850_096950</name>
</gene>
<dbReference type="EMBL" id="BAAAQX010000039">
    <property type="protein sequence ID" value="GAA2214230.1"/>
    <property type="molecule type" value="Genomic_DNA"/>
</dbReference>
<evidence type="ECO:0000256" key="1">
    <source>
        <dbReference type="ARBA" id="ARBA00004651"/>
    </source>
</evidence>
<evidence type="ECO:0000256" key="2">
    <source>
        <dbReference type="ARBA" id="ARBA00022448"/>
    </source>
</evidence>
<dbReference type="Proteomes" id="UP001499843">
    <property type="component" value="Unassembled WGS sequence"/>
</dbReference>
<evidence type="ECO:0000256" key="6">
    <source>
        <dbReference type="ARBA" id="ARBA00022989"/>
    </source>
</evidence>
<sequence>MSDSPVSDSAVTPGPHAVAAGGPPATPEPSAGRLPALAKIPNSAALVVFLILEIVFFAANSPYFLNWDNATNILTAISITGVLAAGATLLLVSGQFDLSVGSGVGFVGLLLVELQPHLGTAQAVLVAVAGGVAIGLLNGFLVNVLGINALITTLGTLAIFRGLTLAVGEGQNIAVNGFDWAIARPFLDLPVPALVFVAVAVVFALIMSFTVYGREMYAIGANSNAARLVGIRVKRNLFLAFVISGLCMALAGLLNTSLIGSSSGTTGTGLELAAVTAVILGGTSLQGGTGGVFGTIIGLLIVGVLSNGLTLMNVDSSWQQVATGSLLILAVAFDRLRASLLSGLR</sequence>
<dbReference type="CDD" id="cd06579">
    <property type="entry name" value="TM_PBP1_transp_AraH_like"/>
    <property type="match status" value="1"/>
</dbReference>
<accession>A0ABN3CXT8</accession>
<feature type="transmembrane region" description="Helical" evidence="9">
    <location>
        <begin position="292"/>
        <end position="312"/>
    </location>
</feature>